<protein>
    <submittedName>
        <fullName evidence="1">Uncharacterized protein</fullName>
    </submittedName>
</protein>
<keyword evidence="2" id="KW-1185">Reference proteome</keyword>
<dbReference type="EMBL" id="CM023470">
    <property type="protein sequence ID" value="KAH7977809.1"/>
    <property type="molecule type" value="Genomic_DNA"/>
</dbReference>
<gene>
    <name evidence="1" type="ORF">HPB49_003684</name>
</gene>
<proteinExistence type="predicted"/>
<accession>A0ACB8DTE7</accession>
<name>A0ACB8DTE7_DERSI</name>
<dbReference type="Proteomes" id="UP000821865">
    <property type="component" value="Chromosome 1"/>
</dbReference>
<organism evidence="1 2">
    <name type="scientific">Dermacentor silvarum</name>
    <name type="common">Tick</name>
    <dbReference type="NCBI Taxonomy" id="543639"/>
    <lineage>
        <taxon>Eukaryota</taxon>
        <taxon>Metazoa</taxon>
        <taxon>Ecdysozoa</taxon>
        <taxon>Arthropoda</taxon>
        <taxon>Chelicerata</taxon>
        <taxon>Arachnida</taxon>
        <taxon>Acari</taxon>
        <taxon>Parasitiformes</taxon>
        <taxon>Ixodida</taxon>
        <taxon>Ixodoidea</taxon>
        <taxon>Ixodidae</taxon>
        <taxon>Rhipicephalinae</taxon>
        <taxon>Dermacentor</taxon>
    </lineage>
</organism>
<comment type="caution">
    <text evidence="1">The sequence shown here is derived from an EMBL/GenBank/DDBJ whole genome shotgun (WGS) entry which is preliminary data.</text>
</comment>
<reference evidence="1" key="1">
    <citation type="submission" date="2020-05" db="EMBL/GenBank/DDBJ databases">
        <title>Large-scale comparative analyses of tick genomes elucidate their genetic diversity and vector capacities.</title>
        <authorList>
            <person name="Jia N."/>
            <person name="Wang J."/>
            <person name="Shi W."/>
            <person name="Du L."/>
            <person name="Sun Y."/>
            <person name="Zhan W."/>
            <person name="Jiang J."/>
            <person name="Wang Q."/>
            <person name="Zhang B."/>
            <person name="Ji P."/>
            <person name="Sakyi L.B."/>
            <person name="Cui X."/>
            <person name="Yuan T."/>
            <person name="Jiang B."/>
            <person name="Yang W."/>
            <person name="Lam T.T.-Y."/>
            <person name="Chang Q."/>
            <person name="Ding S."/>
            <person name="Wang X."/>
            <person name="Zhu J."/>
            <person name="Ruan X."/>
            <person name="Zhao L."/>
            <person name="Wei J."/>
            <person name="Que T."/>
            <person name="Du C."/>
            <person name="Cheng J."/>
            <person name="Dai P."/>
            <person name="Han X."/>
            <person name="Huang E."/>
            <person name="Gao Y."/>
            <person name="Liu J."/>
            <person name="Shao H."/>
            <person name="Ye R."/>
            <person name="Li L."/>
            <person name="Wei W."/>
            <person name="Wang X."/>
            <person name="Wang C."/>
            <person name="Yang T."/>
            <person name="Huo Q."/>
            <person name="Li W."/>
            <person name="Guo W."/>
            <person name="Chen H."/>
            <person name="Zhou L."/>
            <person name="Ni X."/>
            <person name="Tian J."/>
            <person name="Zhou Y."/>
            <person name="Sheng Y."/>
            <person name="Liu T."/>
            <person name="Pan Y."/>
            <person name="Xia L."/>
            <person name="Li J."/>
            <person name="Zhao F."/>
            <person name="Cao W."/>
        </authorList>
    </citation>
    <scope>NUCLEOTIDE SEQUENCE</scope>
    <source>
        <strain evidence="1">Dsil-2018</strain>
    </source>
</reference>
<sequence length="166" mass="18442">MESSQLNSSQMCVLDKFIGQQEIVMPSAAWSRQDVVEGAPSICFIQLKKASPKTPIFVNKSLEFTMCKEGVKMTECVLQREVSSRIVNSCAGTQHAIDVTQMLEVFHKKLVCRGSPTQEKFPGIKVECGSVDATGFWRHRRCAILLDGPEDQCGACKTFSNTLRVH</sequence>
<evidence type="ECO:0000313" key="2">
    <source>
        <dbReference type="Proteomes" id="UP000821865"/>
    </source>
</evidence>
<evidence type="ECO:0000313" key="1">
    <source>
        <dbReference type="EMBL" id="KAH7977809.1"/>
    </source>
</evidence>